<sequence length="200" mass="20130">MGQIQSLMVAAQSAAVGKTSATSATSATGATSASQFAAALQTAVAKTGGTTGTAATAATTGTGAVARPAGISQSWTLPVRGANVSSEFGPRWGTEHEGMDFAAGMGTPIHAAKAGVVKKASWYGGYGNAVIIDHGNGVQTLYGHASKLNVKEGQRVSAGQVIAKVGSTGDSTGPHLHFEVHVKDKPINPRPWLAKHGVKL</sequence>
<dbReference type="EMBL" id="BMQB01000012">
    <property type="protein sequence ID" value="GGK08338.1"/>
    <property type="molecule type" value="Genomic_DNA"/>
</dbReference>
<evidence type="ECO:0000259" key="1">
    <source>
        <dbReference type="Pfam" id="PF01551"/>
    </source>
</evidence>
<dbReference type="AlphaFoldDB" id="A0A8J3FEH5"/>
<dbReference type="InterPro" id="IPR050570">
    <property type="entry name" value="Cell_wall_metabolism_enzyme"/>
</dbReference>
<gene>
    <name evidence="2" type="ORF">GCM10010123_42860</name>
</gene>
<organism evidence="2 3">
    <name type="scientific">Pilimelia anulata</name>
    <dbReference type="NCBI Taxonomy" id="53371"/>
    <lineage>
        <taxon>Bacteria</taxon>
        <taxon>Bacillati</taxon>
        <taxon>Actinomycetota</taxon>
        <taxon>Actinomycetes</taxon>
        <taxon>Micromonosporales</taxon>
        <taxon>Micromonosporaceae</taxon>
        <taxon>Pilimelia</taxon>
    </lineage>
</organism>
<dbReference type="CDD" id="cd12797">
    <property type="entry name" value="M23_peptidase"/>
    <property type="match status" value="1"/>
</dbReference>
<dbReference type="Proteomes" id="UP000649739">
    <property type="component" value="Unassembled WGS sequence"/>
</dbReference>
<dbReference type="InterPro" id="IPR011055">
    <property type="entry name" value="Dup_hybrid_motif"/>
</dbReference>
<reference evidence="2" key="2">
    <citation type="submission" date="2020-09" db="EMBL/GenBank/DDBJ databases">
        <authorList>
            <person name="Sun Q."/>
            <person name="Ohkuma M."/>
        </authorList>
    </citation>
    <scope>NUCLEOTIDE SEQUENCE</scope>
    <source>
        <strain evidence="2">JCM 3090</strain>
    </source>
</reference>
<dbReference type="PANTHER" id="PTHR21666:SF270">
    <property type="entry name" value="MUREIN HYDROLASE ACTIVATOR ENVC"/>
    <property type="match status" value="1"/>
</dbReference>
<dbReference type="Pfam" id="PF01551">
    <property type="entry name" value="Peptidase_M23"/>
    <property type="match status" value="1"/>
</dbReference>
<name>A0A8J3FEH5_9ACTN</name>
<reference evidence="2" key="1">
    <citation type="journal article" date="2014" name="Int. J. Syst. Evol. Microbiol.">
        <title>Complete genome sequence of Corynebacterium casei LMG S-19264T (=DSM 44701T), isolated from a smear-ripened cheese.</title>
        <authorList>
            <consortium name="US DOE Joint Genome Institute (JGI-PGF)"/>
            <person name="Walter F."/>
            <person name="Albersmeier A."/>
            <person name="Kalinowski J."/>
            <person name="Ruckert C."/>
        </authorList>
    </citation>
    <scope>NUCLEOTIDE SEQUENCE</scope>
    <source>
        <strain evidence="2">JCM 3090</strain>
    </source>
</reference>
<dbReference type="RefSeq" id="WP_229784319.1">
    <property type="nucleotide sequence ID" value="NZ_BMQB01000012.1"/>
</dbReference>
<evidence type="ECO:0000313" key="3">
    <source>
        <dbReference type="Proteomes" id="UP000649739"/>
    </source>
</evidence>
<dbReference type="Gene3D" id="2.70.70.10">
    <property type="entry name" value="Glucose Permease (Domain IIA)"/>
    <property type="match status" value="1"/>
</dbReference>
<proteinExistence type="predicted"/>
<dbReference type="GO" id="GO:0004222">
    <property type="term" value="F:metalloendopeptidase activity"/>
    <property type="evidence" value="ECO:0007669"/>
    <property type="project" value="TreeGrafter"/>
</dbReference>
<keyword evidence="3" id="KW-1185">Reference proteome</keyword>
<accession>A0A8J3FEH5</accession>
<evidence type="ECO:0000313" key="2">
    <source>
        <dbReference type="EMBL" id="GGK08338.1"/>
    </source>
</evidence>
<feature type="domain" description="M23ase beta-sheet core" evidence="1">
    <location>
        <begin position="95"/>
        <end position="189"/>
    </location>
</feature>
<dbReference type="SUPFAM" id="SSF51261">
    <property type="entry name" value="Duplicated hybrid motif"/>
    <property type="match status" value="1"/>
</dbReference>
<dbReference type="InterPro" id="IPR016047">
    <property type="entry name" value="M23ase_b-sheet_dom"/>
</dbReference>
<dbReference type="PANTHER" id="PTHR21666">
    <property type="entry name" value="PEPTIDASE-RELATED"/>
    <property type="match status" value="1"/>
</dbReference>
<protein>
    <recommendedName>
        <fullName evidence="1">M23ase beta-sheet core domain-containing protein</fullName>
    </recommendedName>
</protein>
<comment type="caution">
    <text evidence="2">The sequence shown here is derived from an EMBL/GenBank/DDBJ whole genome shotgun (WGS) entry which is preliminary data.</text>
</comment>